<dbReference type="PANTHER" id="PTHR35910:SF6">
    <property type="entry name" value="2EXR DOMAIN-CONTAINING PROTEIN"/>
    <property type="match status" value="1"/>
</dbReference>
<sequence>MGSIVSRILGVAHTKPIVTVKAPAHRSSRKHSVHPALDRCTALLTSLEANSSLSGPGPASKQIAFFPKLPAELRLMIWELALPGERIVRIQEFVESSPHDRILQAYQCIGSKARVPTLLHVCHESRTLALKHYTIILKNRLLKPTYFNPDLDTLLFASLSDLFKFAQPDDLYQSVRLSQFIHPGLYHFTSLYNFTKYLPKLSVDEESIEKKVKHVVIGWSKSIPFNIWNQFTPWEEIERSVTLDVIAGFKNLDTLLVEDIYFEQIGVAAPAPPFADQMFKTKLMRRWEERRNSARPFPEIKIVGPTKMKQIRRRAREARLYSGQRFGISTYFGNSAR</sequence>
<proteinExistence type="predicted"/>
<dbReference type="Proteomes" id="UP000177625">
    <property type="component" value="Unassembled WGS sequence"/>
</dbReference>
<keyword evidence="3" id="KW-1185">Reference proteome</keyword>
<evidence type="ECO:0000313" key="3">
    <source>
        <dbReference type="Proteomes" id="UP000177625"/>
    </source>
</evidence>
<reference evidence="3" key="1">
    <citation type="submission" date="2016-03" db="EMBL/GenBank/DDBJ databases">
        <authorList>
            <person name="Guldener U."/>
        </authorList>
    </citation>
    <scope>NUCLEOTIDE SEQUENCE [LARGE SCALE GENOMIC DNA]</scope>
</reference>
<accession>A0A1E1MQI6</accession>
<feature type="domain" description="2EXR" evidence="1">
    <location>
        <begin position="65"/>
        <end position="154"/>
    </location>
</feature>
<dbReference type="AlphaFoldDB" id="A0A1E1MQI6"/>
<dbReference type="PANTHER" id="PTHR35910">
    <property type="entry name" value="2EXR DOMAIN-CONTAINING PROTEIN"/>
    <property type="match status" value="1"/>
</dbReference>
<dbReference type="EMBL" id="FJVC01000484">
    <property type="protein sequence ID" value="CZT51354.1"/>
    <property type="molecule type" value="Genomic_DNA"/>
</dbReference>
<gene>
    <name evidence="2" type="ORF">RSE6_12486</name>
</gene>
<name>A0A1E1MQI6_RHYSE</name>
<protein>
    <recommendedName>
        <fullName evidence="1">2EXR domain-containing protein</fullName>
    </recommendedName>
</protein>
<evidence type="ECO:0000313" key="2">
    <source>
        <dbReference type="EMBL" id="CZT51354.1"/>
    </source>
</evidence>
<dbReference type="Pfam" id="PF20150">
    <property type="entry name" value="2EXR"/>
    <property type="match status" value="1"/>
</dbReference>
<dbReference type="InterPro" id="IPR045518">
    <property type="entry name" value="2EXR"/>
</dbReference>
<organism evidence="2 3">
    <name type="scientific">Rhynchosporium secalis</name>
    <name type="common">Barley scald fungus</name>
    <dbReference type="NCBI Taxonomy" id="38038"/>
    <lineage>
        <taxon>Eukaryota</taxon>
        <taxon>Fungi</taxon>
        <taxon>Dikarya</taxon>
        <taxon>Ascomycota</taxon>
        <taxon>Pezizomycotina</taxon>
        <taxon>Leotiomycetes</taxon>
        <taxon>Helotiales</taxon>
        <taxon>Ploettnerulaceae</taxon>
        <taxon>Rhynchosporium</taxon>
    </lineage>
</organism>
<evidence type="ECO:0000259" key="1">
    <source>
        <dbReference type="Pfam" id="PF20150"/>
    </source>
</evidence>